<dbReference type="EMBL" id="RJVG01000003">
    <property type="protein sequence ID" value="ROR29338.1"/>
    <property type="molecule type" value="Genomic_DNA"/>
</dbReference>
<protein>
    <recommendedName>
        <fullName evidence="6">Pseudouridine synthase</fullName>
        <ecNumber evidence="6">5.4.99.-</ecNumber>
    </recommendedName>
</protein>
<dbReference type="InterPro" id="IPR020103">
    <property type="entry name" value="PsdUridine_synth_cat_dom_sf"/>
</dbReference>
<dbReference type="InterPro" id="IPR050188">
    <property type="entry name" value="RluA_PseudoU_synthase"/>
</dbReference>
<dbReference type="InterPro" id="IPR006225">
    <property type="entry name" value="PsdUridine_synth_RluC/D"/>
</dbReference>
<reference evidence="8 9" key="1">
    <citation type="submission" date="2018-11" db="EMBL/GenBank/DDBJ databases">
        <title>Genomic Encyclopedia of Type Strains, Phase IV (KMG-IV): sequencing the most valuable type-strain genomes for metagenomic binning, comparative biology and taxonomic classification.</title>
        <authorList>
            <person name="Goeker M."/>
        </authorList>
    </citation>
    <scope>NUCLEOTIDE SEQUENCE [LARGE SCALE GENOMIC DNA]</scope>
    <source>
        <strain evidence="8 9">DSM 26537</strain>
    </source>
</reference>
<dbReference type="CDD" id="cd00165">
    <property type="entry name" value="S4"/>
    <property type="match status" value="1"/>
</dbReference>
<proteinExistence type="inferred from homology"/>
<dbReference type="PROSITE" id="PS50889">
    <property type="entry name" value="S4"/>
    <property type="match status" value="1"/>
</dbReference>
<dbReference type="AlphaFoldDB" id="A0A3N1XSW0"/>
<dbReference type="EC" id="5.4.99.-" evidence="6"/>
<accession>A0A3N1XSW0</accession>
<dbReference type="PROSITE" id="PS01129">
    <property type="entry name" value="PSI_RLU"/>
    <property type="match status" value="1"/>
</dbReference>
<organism evidence="8 9">
    <name type="scientific">Mobilisporobacter senegalensis</name>
    <dbReference type="NCBI Taxonomy" id="1329262"/>
    <lineage>
        <taxon>Bacteria</taxon>
        <taxon>Bacillati</taxon>
        <taxon>Bacillota</taxon>
        <taxon>Clostridia</taxon>
        <taxon>Lachnospirales</taxon>
        <taxon>Lachnospiraceae</taxon>
        <taxon>Mobilisporobacter</taxon>
    </lineage>
</organism>
<dbReference type="RefSeq" id="WP_123608778.1">
    <property type="nucleotide sequence ID" value="NZ_RJVG01000003.1"/>
</dbReference>
<dbReference type="OrthoDB" id="9773999at2"/>
<dbReference type="InterPro" id="IPR036986">
    <property type="entry name" value="S4_RNA-bd_sf"/>
</dbReference>
<dbReference type="PANTHER" id="PTHR21600">
    <property type="entry name" value="MITOCHONDRIAL RNA PSEUDOURIDINE SYNTHASE"/>
    <property type="match status" value="1"/>
</dbReference>
<evidence type="ECO:0000313" key="9">
    <source>
        <dbReference type="Proteomes" id="UP000273083"/>
    </source>
</evidence>
<dbReference type="GO" id="GO:0120159">
    <property type="term" value="F:rRNA pseudouridine synthase activity"/>
    <property type="evidence" value="ECO:0007669"/>
    <property type="project" value="UniProtKB-ARBA"/>
</dbReference>
<evidence type="ECO:0000256" key="4">
    <source>
        <dbReference type="PIRSR" id="PIRSR606225-1"/>
    </source>
</evidence>
<gene>
    <name evidence="8" type="ORF">EDD66_103274</name>
</gene>
<dbReference type="InterPro" id="IPR006224">
    <property type="entry name" value="PsdUridine_synth_RluA-like_CS"/>
</dbReference>
<dbReference type="Proteomes" id="UP000273083">
    <property type="component" value="Unassembled WGS sequence"/>
</dbReference>
<dbReference type="NCBIfam" id="TIGR00005">
    <property type="entry name" value="rluA_subfam"/>
    <property type="match status" value="1"/>
</dbReference>
<evidence type="ECO:0000256" key="1">
    <source>
        <dbReference type="ARBA" id="ARBA00000073"/>
    </source>
</evidence>
<dbReference type="InterPro" id="IPR002942">
    <property type="entry name" value="S4_RNA-bd"/>
</dbReference>
<dbReference type="Pfam" id="PF00849">
    <property type="entry name" value="PseudoU_synth_2"/>
    <property type="match status" value="1"/>
</dbReference>
<dbReference type="GO" id="GO:0000455">
    <property type="term" value="P:enzyme-directed rRNA pseudouridine synthesis"/>
    <property type="evidence" value="ECO:0007669"/>
    <property type="project" value="UniProtKB-ARBA"/>
</dbReference>
<comment type="function">
    <text evidence="6">Responsible for synthesis of pseudouridine from uracil.</text>
</comment>
<keyword evidence="5" id="KW-0694">RNA-binding</keyword>
<comment type="similarity">
    <text evidence="2 6">Belongs to the pseudouridine synthase RluA family.</text>
</comment>
<dbReference type="Pfam" id="PF01479">
    <property type="entry name" value="S4"/>
    <property type="match status" value="1"/>
</dbReference>
<dbReference type="Gene3D" id="3.30.2350.10">
    <property type="entry name" value="Pseudouridine synthase"/>
    <property type="match status" value="1"/>
</dbReference>
<dbReference type="CDD" id="cd02869">
    <property type="entry name" value="PseudoU_synth_RluA_like"/>
    <property type="match status" value="1"/>
</dbReference>
<evidence type="ECO:0000256" key="5">
    <source>
        <dbReference type="PROSITE-ProRule" id="PRU00182"/>
    </source>
</evidence>
<dbReference type="PANTHER" id="PTHR21600:SF83">
    <property type="entry name" value="PSEUDOURIDYLATE SYNTHASE RPUSD4, MITOCHONDRIAL"/>
    <property type="match status" value="1"/>
</dbReference>
<keyword evidence="3 6" id="KW-0413">Isomerase</keyword>
<evidence type="ECO:0000256" key="2">
    <source>
        <dbReference type="ARBA" id="ARBA00010876"/>
    </source>
</evidence>
<dbReference type="GO" id="GO:0003723">
    <property type="term" value="F:RNA binding"/>
    <property type="evidence" value="ECO:0007669"/>
    <property type="project" value="UniProtKB-KW"/>
</dbReference>
<comment type="caution">
    <text evidence="8">The sequence shown here is derived from an EMBL/GenBank/DDBJ whole genome shotgun (WGS) entry which is preliminary data.</text>
</comment>
<feature type="active site" evidence="4">
    <location>
        <position position="144"/>
    </location>
</feature>
<name>A0A3N1XSW0_9FIRM</name>
<evidence type="ECO:0000313" key="8">
    <source>
        <dbReference type="EMBL" id="ROR29338.1"/>
    </source>
</evidence>
<evidence type="ECO:0000256" key="6">
    <source>
        <dbReference type="RuleBase" id="RU362028"/>
    </source>
</evidence>
<evidence type="ECO:0000256" key="3">
    <source>
        <dbReference type="ARBA" id="ARBA00023235"/>
    </source>
</evidence>
<dbReference type="SUPFAM" id="SSF55120">
    <property type="entry name" value="Pseudouridine synthase"/>
    <property type="match status" value="1"/>
</dbReference>
<comment type="catalytic activity">
    <reaction evidence="1 6">
        <text>a uridine in RNA = a pseudouridine in RNA</text>
        <dbReference type="Rhea" id="RHEA:48348"/>
        <dbReference type="Rhea" id="RHEA-COMP:12068"/>
        <dbReference type="Rhea" id="RHEA-COMP:12069"/>
        <dbReference type="ChEBI" id="CHEBI:65314"/>
        <dbReference type="ChEBI" id="CHEBI:65315"/>
    </reaction>
</comment>
<dbReference type="SMART" id="SM00363">
    <property type="entry name" value="S4"/>
    <property type="match status" value="1"/>
</dbReference>
<feature type="domain" description="RNA-binding S4" evidence="7">
    <location>
        <begin position="13"/>
        <end position="73"/>
    </location>
</feature>
<dbReference type="SUPFAM" id="SSF55174">
    <property type="entry name" value="Alpha-L RNA-binding motif"/>
    <property type="match status" value="1"/>
</dbReference>
<dbReference type="InterPro" id="IPR006145">
    <property type="entry name" value="PsdUridine_synth_RsuA/RluA"/>
</dbReference>
<keyword evidence="9" id="KW-1185">Reference proteome</keyword>
<dbReference type="Gene3D" id="3.10.290.10">
    <property type="entry name" value="RNA-binding S4 domain"/>
    <property type="match status" value="1"/>
</dbReference>
<evidence type="ECO:0000259" key="7">
    <source>
        <dbReference type="SMART" id="SM00363"/>
    </source>
</evidence>
<sequence length="319" mass="36895">MKIINVSVNEAGQRLDKLLCKYLNLAPKSFIYKMLRKKNITLNGKKADGSEKLNMDDEIKLFLADETVDKFSELKVDKVSHNLNIIYEDKNILIINKPTGLLSQKASKEDVSLVEHIISYLLDTGQITENDLKSFKPGICNRLDRNTSGIVVAGKTLTSLQTMAEVFRDRSIHKYYKCIVKGTISKKQYIEGYLVKDKKTNKVTVTKEKRKEGIFIQTEYEPLELNSEHSLLEVKLITGRSHQIRAHLSSIDHPIIGDFKYGNRTVNEFFKKNYHLEYQLLHSYKLIFPEFKNEFSYLSGKEFIAELPDQFSRIKNDIF</sequence>